<keyword evidence="1" id="KW-0732">Signal</keyword>
<dbReference type="RefSeq" id="WP_166284233.1">
    <property type="nucleotide sequence ID" value="NZ_JAANNP010000051.1"/>
</dbReference>
<evidence type="ECO:0000313" key="2">
    <source>
        <dbReference type="EMBL" id="NHC15743.1"/>
    </source>
</evidence>
<comment type="caution">
    <text evidence="2">The sequence shown here is derived from an EMBL/GenBank/DDBJ whole genome shotgun (WGS) entry which is preliminary data.</text>
</comment>
<evidence type="ECO:0000256" key="1">
    <source>
        <dbReference type="SAM" id="SignalP"/>
    </source>
</evidence>
<proteinExistence type="predicted"/>
<protein>
    <submittedName>
        <fullName evidence="2">Uncharacterized protein</fullName>
    </submittedName>
</protein>
<gene>
    <name evidence="2" type="ORF">G9H71_18330</name>
</gene>
<dbReference type="EMBL" id="JAANNP010000051">
    <property type="protein sequence ID" value="NHC15743.1"/>
    <property type="molecule type" value="Genomic_DNA"/>
</dbReference>
<accession>A0ABX0GYS5</accession>
<organism evidence="2 3">
    <name type="scientific">Motilibacter deserti</name>
    <dbReference type="NCBI Taxonomy" id="2714956"/>
    <lineage>
        <taxon>Bacteria</taxon>
        <taxon>Bacillati</taxon>
        <taxon>Actinomycetota</taxon>
        <taxon>Actinomycetes</taxon>
        <taxon>Motilibacterales</taxon>
        <taxon>Motilibacteraceae</taxon>
        <taxon>Motilibacter</taxon>
    </lineage>
</organism>
<dbReference type="Proteomes" id="UP000800981">
    <property type="component" value="Unassembled WGS sequence"/>
</dbReference>
<feature type="chain" id="PRO_5045381721" evidence="1">
    <location>
        <begin position="31"/>
        <end position="379"/>
    </location>
</feature>
<name>A0ABX0GYS5_9ACTN</name>
<evidence type="ECO:0000313" key="3">
    <source>
        <dbReference type="Proteomes" id="UP000800981"/>
    </source>
</evidence>
<keyword evidence="3" id="KW-1185">Reference proteome</keyword>
<feature type="signal peptide" evidence="1">
    <location>
        <begin position="1"/>
        <end position="30"/>
    </location>
</feature>
<reference evidence="2 3" key="1">
    <citation type="submission" date="2020-03" db="EMBL/GenBank/DDBJ databases">
        <title>Two novel Motilibacter sp.</title>
        <authorList>
            <person name="Liu S."/>
        </authorList>
    </citation>
    <scope>NUCLEOTIDE SEQUENCE [LARGE SCALE GENOMIC DNA]</scope>
    <source>
        <strain evidence="2 3">E257</strain>
    </source>
</reference>
<sequence length="379" mass="39207">MTRVPRRTALAVAVLAPVLASVLSPAPAGAEPAATTTVGAVTLTAGDTKLTGTEITTLTVRVRLANPDGVTPVPGQYGDSPVDVQCPCLEIGTAGARPVTPTARNSRFVPLTLVSGTPQDGVWEGTTKLGAASAGIWRPRSIFTADLHTRPEDDPRFGRLVFPVVTPGLVESASLNVHGANWPVLTLAAPKTPKAWQPFVLKGTVKLSGPGAPARRLLLTVAGGQCNEAIAGVGYLLRPATTSSTGAWTASTRLRSDEWCLEYGRDAAGQPVARATVLDRAPVRAAVTAAPAKRSVAAGTNVAVNGRAWPANPQGVVLQRRVGKAWRVVNRARTGGSGTYSVTATPPGKGTYTYRVATSTIADLHVKAAIGKAFTITGR</sequence>